<evidence type="ECO:0000256" key="6">
    <source>
        <dbReference type="SAM" id="MobiDB-lite"/>
    </source>
</evidence>
<feature type="region of interest" description="Disordered" evidence="6">
    <location>
        <begin position="169"/>
        <end position="216"/>
    </location>
</feature>
<dbReference type="GO" id="GO:0006260">
    <property type="term" value="P:DNA replication"/>
    <property type="evidence" value="ECO:0007669"/>
    <property type="project" value="UniProtKB-KW"/>
</dbReference>
<reference evidence="8" key="1">
    <citation type="submission" date="2023-01" db="EMBL/GenBank/DDBJ databases">
        <authorList>
            <person name="Van Ghelder C."/>
            <person name="Rancurel C."/>
        </authorList>
    </citation>
    <scope>NUCLEOTIDE SEQUENCE</scope>
    <source>
        <strain evidence="8">CNCM I-4278</strain>
    </source>
</reference>
<comment type="similarity">
    <text evidence="2">Belongs to the ORC6 family.</text>
</comment>
<evidence type="ECO:0000313" key="8">
    <source>
        <dbReference type="EMBL" id="CAI6243205.1"/>
    </source>
</evidence>
<proteinExistence type="inferred from homology"/>
<keyword evidence="3" id="KW-0235">DNA replication</keyword>
<evidence type="ECO:0000256" key="2">
    <source>
        <dbReference type="ARBA" id="ARBA00010840"/>
    </source>
</evidence>
<gene>
    <name evidence="8" type="ORF">PDIGIT_LOCUS668</name>
</gene>
<dbReference type="EMBL" id="CAOQHR010000001">
    <property type="protein sequence ID" value="CAI6243205.1"/>
    <property type="molecule type" value="Genomic_DNA"/>
</dbReference>
<evidence type="ECO:0000256" key="1">
    <source>
        <dbReference type="ARBA" id="ARBA00004123"/>
    </source>
</evidence>
<feature type="domain" description="ORC6 first cyclin-like" evidence="7">
    <location>
        <begin position="85"/>
        <end position="168"/>
    </location>
</feature>
<dbReference type="InterPro" id="IPR008721">
    <property type="entry name" value="ORC6_cyclin_first"/>
</dbReference>
<dbReference type="AlphaFoldDB" id="A0A9W4U1T6"/>
<dbReference type="GO" id="GO:0005664">
    <property type="term" value="C:nuclear origin of replication recognition complex"/>
    <property type="evidence" value="ECO:0007669"/>
    <property type="project" value="InterPro"/>
</dbReference>
<comment type="caution">
    <text evidence="8">The sequence shown here is derived from an EMBL/GenBank/DDBJ whole genome shotgun (WGS) entry which is preliminary data.</text>
</comment>
<dbReference type="Pfam" id="PF05460">
    <property type="entry name" value="ORC6"/>
    <property type="match status" value="1"/>
</dbReference>
<evidence type="ECO:0000313" key="9">
    <source>
        <dbReference type="Proteomes" id="UP001152607"/>
    </source>
</evidence>
<protein>
    <recommendedName>
        <fullName evidence="7">ORC6 first cyclin-like domain-containing protein</fullName>
    </recommendedName>
</protein>
<dbReference type="Proteomes" id="UP001152607">
    <property type="component" value="Unassembled WGS sequence"/>
</dbReference>
<comment type="subcellular location">
    <subcellularLocation>
        <location evidence="1">Nucleus</location>
    </subcellularLocation>
</comment>
<organism evidence="8 9">
    <name type="scientific">Periconia digitata</name>
    <dbReference type="NCBI Taxonomy" id="1303443"/>
    <lineage>
        <taxon>Eukaryota</taxon>
        <taxon>Fungi</taxon>
        <taxon>Dikarya</taxon>
        <taxon>Ascomycota</taxon>
        <taxon>Pezizomycotina</taxon>
        <taxon>Dothideomycetes</taxon>
        <taxon>Pleosporomycetidae</taxon>
        <taxon>Pleosporales</taxon>
        <taxon>Massarineae</taxon>
        <taxon>Periconiaceae</taxon>
        <taxon>Periconia</taxon>
    </lineage>
</organism>
<evidence type="ECO:0000256" key="4">
    <source>
        <dbReference type="ARBA" id="ARBA00023125"/>
    </source>
</evidence>
<accession>A0A9W4U1T6</accession>
<dbReference type="GO" id="GO:0003677">
    <property type="term" value="F:DNA binding"/>
    <property type="evidence" value="ECO:0007669"/>
    <property type="project" value="UniProtKB-KW"/>
</dbReference>
<evidence type="ECO:0000256" key="5">
    <source>
        <dbReference type="ARBA" id="ARBA00023242"/>
    </source>
</evidence>
<keyword evidence="9" id="KW-1185">Reference proteome</keyword>
<dbReference type="OrthoDB" id="5367324at2759"/>
<keyword evidence="4" id="KW-0238">DNA-binding</keyword>
<feature type="compositionally biased region" description="Polar residues" evidence="6">
    <location>
        <begin position="179"/>
        <end position="202"/>
    </location>
</feature>
<evidence type="ECO:0000259" key="7">
    <source>
        <dbReference type="Pfam" id="PF05460"/>
    </source>
</evidence>
<sequence length="435" mass="48399">MRFEYQNRSIGTMVVKNVNWWLNLRTLKSSLGLAFLHVTARHAPRELQTAPEHFNISKLLHAIIPNIYLKFPSAMSRATIEQSLNGLVPTLNGILPAELVDLALSLLALSRSVAHSLKSEEEIARPYACAQLACERLKKRLNLPAITPRAPCPPRVYKKLYKYLESALPAATPREPQTPRKQGTGSAPPSGRTTPKTPQSGRRTPRTGRQDDHTARECPEWVMPAIRALVKEFSCQNAAPHVYSGVASILPLLERMTAAAAETPSKRPRRTAATTSSSEVSETRIMGLITVVLFYIMSRIWDQDITPEIVVEWQDKATATLINTPSGQHLRASDIEPEIESLLLMAQEEGWLQMEWFSNIALIDGGDEMEGVEATKPKPKTTYIGELRAGSSDYIGLGTMMQDATDYLGARQREEYTIWKAGIMARVEEIEASQT</sequence>
<keyword evidence="5" id="KW-0539">Nucleus</keyword>
<name>A0A9W4U1T6_9PLEO</name>
<evidence type="ECO:0000256" key="3">
    <source>
        <dbReference type="ARBA" id="ARBA00022705"/>
    </source>
</evidence>